<dbReference type="Pfam" id="PF12666">
    <property type="entry name" value="PrgI"/>
    <property type="match status" value="1"/>
</dbReference>
<dbReference type="AlphaFoldDB" id="A0A543CHK1"/>
<keyword evidence="4" id="KW-1185">Reference proteome</keyword>
<dbReference type="Proteomes" id="UP000316096">
    <property type="component" value="Unassembled WGS sequence"/>
</dbReference>
<feature type="compositionally biased region" description="Polar residues" evidence="1">
    <location>
        <begin position="321"/>
        <end position="330"/>
    </location>
</feature>
<dbReference type="EMBL" id="VFOZ01000001">
    <property type="protein sequence ID" value="TQL96566.1"/>
    <property type="molecule type" value="Genomic_DNA"/>
</dbReference>
<dbReference type="InterPro" id="IPR024414">
    <property type="entry name" value="Uncharacterised_PrgI"/>
</dbReference>
<keyword evidence="2" id="KW-0812">Transmembrane</keyword>
<reference evidence="3 4" key="1">
    <citation type="submission" date="2019-06" db="EMBL/GenBank/DDBJ databases">
        <title>Sequencing the genomes of 1000 actinobacteria strains.</title>
        <authorList>
            <person name="Klenk H.-P."/>
        </authorList>
    </citation>
    <scope>NUCLEOTIDE SEQUENCE [LARGE SCALE GENOMIC DNA]</scope>
    <source>
        <strain evidence="3 4">DSM 102200</strain>
    </source>
</reference>
<feature type="transmembrane region" description="Helical" evidence="2">
    <location>
        <begin position="51"/>
        <end position="71"/>
    </location>
</feature>
<accession>A0A543CHK1</accession>
<gene>
    <name evidence="3" type="ORF">FB559_2105</name>
</gene>
<protein>
    <submittedName>
        <fullName evidence="3">PrgI family protein</fullName>
    </submittedName>
</protein>
<keyword evidence="2" id="KW-1133">Transmembrane helix</keyword>
<keyword evidence="2" id="KW-0472">Membrane</keyword>
<sequence length="330" mass="34354">MTHPYTVTIPANLDREDRLVANLTARQLAILAPTAVLIWALYLATNTLLPLPVFAALAIPLIGIAAALALVERDGITLDRLALHALAHAGRPRRLVLAPNPVPALPAWALADERQVPLPAPLRLPARAIRADGAINLGAEGVAVIVACSTISFALRTPGEQAALVGAFGGWLNALTGPAQILVHAQPINLAPAIAILSERAAGLPHPALEEAALDHARFLGELAATRELLGRQVLIVVREPYTAQGAAGAGTDARRRRDAEAAALRVLQRAEQTTRMLAAAGINAYLLDGAQAVAVLAAAADPTAPPMDPGQAMPDEPITASGSRTEARR</sequence>
<evidence type="ECO:0000256" key="2">
    <source>
        <dbReference type="SAM" id="Phobius"/>
    </source>
</evidence>
<dbReference type="OrthoDB" id="3354527at2"/>
<comment type="caution">
    <text evidence="3">The sequence shown here is derived from an EMBL/GenBank/DDBJ whole genome shotgun (WGS) entry which is preliminary data.</text>
</comment>
<feature type="region of interest" description="Disordered" evidence="1">
    <location>
        <begin position="302"/>
        <end position="330"/>
    </location>
</feature>
<evidence type="ECO:0000313" key="4">
    <source>
        <dbReference type="Proteomes" id="UP000316096"/>
    </source>
</evidence>
<evidence type="ECO:0000313" key="3">
    <source>
        <dbReference type="EMBL" id="TQL96566.1"/>
    </source>
</evidence>
<dbReference type="RefSeq" id="WP_141955406.1">
    <property type="nucleotide sequence ID" value="NZ_VFOZ01000001.1"/>
</dbReference>
<proteinExistence type="predicted"/>
<organism evidence="3 4">
    <name type="scientific">Actinoallomurus bryophytorum</name>
    <dbReference type="NCBI Taxonomy" id="1490222"/>
    <lineage>
        <taxon>Bacteria</taxon>
        <taxon>Bacillati</taxon>
        <taxon>Actinomycetota</taxon>
        <taxon>Actinomycetes</taxon>
        <taxon>Streptosporangiales</taxon>
        <taxon>Thermomonosporaceae</taxon>
        <taxon>Actinoallomurus</taxon>
    </lineage>
</organism>
<evidence type="ECO:0000256" key="1">
    <source>
        <dbReference type="SAM" id="MobiDB-lite"/>
    </source>
</evidence>
<feature type="transmembrane region" description="Helical" evidence="2">
    <location>
        <begin position="28"/>
        <end position="45"/>
    </location>
</feature>
<name>A0A543CHK1_9ACTN</name>